<proteinExistence type="predicted"/>
<dbReference type="EMBL" id="KN839812">
    <property type="protein sequence ID" value="KIJ89373.1"/>
    <property type="molecule type" value="Genomic_DNA"/>
</dbReference>
<sequence>MSSGRKLITTIQIERRLGDLKNEITNPTASMTGQKAFQNKVLENLGAGEESLQQLSYLGDGIFAL</sequence>
<dbReference type="Proteomes" id="UP000054477">
    <property type="component" value="Unassembled WGS sequence"/>
</dbReference>
<reference evidence="1 2" key="1">
    <citation type="submission" date="2014-04" db="EMBL/GenBank/DDBJ databases">
        <authorList>
            <consortium name="DOE Joint Genome Institute"/>
            <person name="Kuo A."/>
            <person name="Kohler A."/>
            <person name="Nagy L.G."/>
            <person name="Floudas D."/>
            <person name="Copeland A."/>
            <person name="Barry K.W."/>
            <person name="Cichocki N."/>
            <person name="Veneault-Fourrey C."/>
            <person name="LaButti K."/>
            <person name="Lindquist E.A."/>
            <person name="Lipzen A."/>
            <person name="Lundell T."/>
            <person name="Morin E."/>
            <person name="Murat C."/>
            <person name="Sun H."/>
            <person name="Tunlid A."/>
            <person name="Henrissat B."/>
            <person name="Grigoriev I.V."/>
            <person name="Hibbett D.S."/>
            <person name="Martin F."/>
            <person name="Nordberg H.P."/>
            <person name="Cantor M.N."/>
            <person name="Hua S.X."/>
        </authorList>
    </citation>
    <scope>NUCLEOTIDE SEQUENCE [LARGE SCALE GENOMIC DNA]</scope>
    <source>
        <strain evidence="1 2">LaAM-08-1</strain>
    </source>
</reference>
<keyword evidence="2" id="KW-1185">Reference proteome</keyword>
<reference evidence="2" key="2">
    <citation type="submission" date="2015-01" db="EMBL/GenBank/DDBJ databases">
        <title>Evolutionary Origins and Diversification of the Mycorrhizal Mutualists.</title>
        <authorList>
            <consortium name="DOE Joint Genome Institute"/>
            <consortium name="Mycorrhizal Genomics Consortium"/>
            <person name="Kohler A."/>
            <person name="Kuo A."/>
            <person name="Nagy L.G."/>
            <person name="Floudas D."/>
            <person name="Copeland A."/>
            <person name="Barry K.W."/>
            <person name="Cichocki N."/>
            <person name="Veneault-Fourrey C."/>
            <person name="LaButti K."/>
            <person name="Lindquist E.A."/>
            <person name="Lipzen A."/>
            <person name="Lundell T."/>
            <person name="Morin E."/>
            <person name="Murat C."/>
            <person name="Riley R."/>
            <person name="Ohm R."/>
            <person name="Sun H."/>
            <person name="Tunlid A."/>
            <person name="Henrissat B."/>
            <person name="Grigoriev I.V."/>
            <person name="Hibbett D.S."/>
            <person name="Martin F."/>
        </authorList>
    </citation>
    <scope>NUCLEOTIDE SEQUENCE [LARGE SCALE GENOMIC DNA]</scope>
    <source>
        <strain evidence="2">LaAM-08-1</strain>
    </source>
</reference>
<gene>
    <name evidence="1" type="ORF">K443DRAFT_16201</name>
</gene>
<organism evidence="1 2">
    <name type="scientific">Laccaria amethystina LaAM-08-1</name>
    <dbReference type="NCBI Taxonomy" id="1095629"/>
    <lineage>
        <taxon>Eukaryota</taxon>
        <taxon>Fungi</taxon>
        <taxon>Dikarya</taxon>
        <taxon>Basidiomycota</taxon>
        <taxon>Agaricomycotina</taxon>
        <taxon>Agaricomycetes</taxon>
        <taxon>Agaricomycetidae</taxon>
        <taxon>Agaricales</taxon>
        <taxon>Agaricineae</taxon>
        <taxon>Hydnangiaceae</taxon>
        <taxon>Laccaria</taxon>
    </lineage>
</organism>
<dbReference type="HOGENOM" id="CLU_2850029_0_0_1"/>
<accession>A0A0C9WPD4</accession>
<evidence type="ECO:0000313" key="2">
    <source>
        <dbReference type="Proteomes" id="UP000054477"/>
    </source>
</evidence>
<name>A0A0C9WPD4_9AGAR</name>
<dbReference type="AlphaFoldDB" id="A0A0C9WPD4"/>
<evidence type="ECO:0000313" key="1">
    <source>
        <dbReference type="EMBL" id="KIJ89373.1"/>
    </source>
</evidence>
<protein>
    <submittedName>
        <fullName evidence="1">Uncharacterized protein</fullName>
    </submittedName>
</protein>